<evidence type="ECO:0000256" key="1">
    <source>
        <dbReference type="ARBA" id="ARBA00011073"/>
    </source>
</evidence>
<keyword evidence="10" id="KW-1185">Reference proteome</keyword>
<dbReference type="PRINTS" id="PR00723">
    <property type="entry name" value="SUBTILISIN"/>
</dbReference>
<dbReference type="PANTHER" id="PTHR43399:SF4">
    <property type="entry name" value="CELL WALL-ASSOCIATED PROTEASE"/>
    <property type="match status" value="1"/>
</dbReference>
<organism evidence="9 10">
    <name type="scientific">Shewanella zhuhaiensis</name>
    <dbReference type="NCBI Taxonomy" id="2919576"/>
    <lineage>
        <taxon>Bacteria</taxon>
        <taxon>Pseudomonadati</taxon>
        <taxon>Pseudomonadota</taxon>
        <taxon>Gammaproteobacteria</taxon>
        <taxon>Alteromonadales</taxon>
        <taxon>Shewanellaceae</taxon>
        <taxon>Shewanella</taxon>
    </lineage>
</organism>
<dbReference type="GO" id="GO:0006508">
    <property type="term" value="P:proteolysis"/>
    <property type="evidence" value="ECO:0007669"/>
    <property type="project" value="UniProtKB-KW"/>
</dbReference>
<gene>
    <name evidence="9" type="ORF">MJ923_12120</name>
</gene>
<feature type="domain" description="Peptidase S8/S53" evidence="8">
    <location>
        <begin position="135"/>
        <end position="459"/>
    </location>
</feature>
<feature type="compositionally biased region" description="Basic and acidic residues" evidence="6">
    <location>
        <begin position="447"/>
        <end position="457"/>
    </location>
</feature>
<feature type="region of interest" description="Disordered" evidence="6">
    <location>
        <begin position="447"/>
        <end position="466"/>
    </location>
</feature>
<evidence type="ECO:0000256" key="2">
    <source>
        <dbReference type="ARBA" id="ARBA00022670"/>
    </source>
</evidence>
<comment type="caution">
    <text evidence="9">The sequence shown here is derived from an EMBL/GenBank/DDBJ whole genome shotgun (WGS) entry which is preliminary data.</text>
</comment>
<sequence>MKKTLLAMAVLCAGQAYGMDFILDVNGKFDQQKVAAEVAAKGGVLKSCIPQIGVCQVAFGSVDAASATGLALVPDATAFVPEVADAMVNAQELTVSMDAGYGNPPASGDNDRFFDLQWGHVAVGAVDAWNAGYRGQGARVAVLDSGADGDHPDLAPNINAALSRSFIDGEAWDYAGTTTSNHGSHTAGTIAAADNGIGSIGIAPEAELVILKVLSADTGRGSSYGTMQAMVYAADNDVDVINMSLGLAVRRNGLFDVNDTPYDTSDDIRYDVGGKDGIAQFIGAYSKAATYARQHGVTLFASAGNEATDLDKTDSLMHLPSSLPAVNAVSALGPQLWGANPGANLDNLAIYSNFGQSEIHFGAPGGDYSSLFIPGGTSPCTVAGLTRSCYVFDFVFSTGNGGWYWSVGTSMASPHAAGVAALIVSANGGRMDPPKLEAEMRRLAQDLGKPGRDDVYGHGKAYAPAN</sequence>
<protein>
    <submittedName>
        <fullName evidence="9">S8 family serine peptidase</fullName>
    </submittedName>
</protein>
<reference evidence="9 10" key="1">
    <citation type="submission" date="2022-02" db="EMBL/GenBank/DDBJ databases">
        <title>The genome sequence of Shewanella sp. 3B26.</title>
        <authorList>
            <person name="Du J."/>
        </authorList>
    </citation>
    <scope>NUCLEOTIDE SEQUENCE [LARGE SCALE GENOMIC DNA]</scope>
    <source>
        <strain evidence="9 10">3B26</strain>
    </source>
</reference>
<keyword evidence="4 5" id="KW-0720">Serine protease</keyword>
<feature type="active site" description="Charge relay system" evidence="5">
    <location>
        <position position="410"/>
    </location>
</feature>
<dbReference type="InterPro" id="IPR023828">
    <property type="entry name" value="Peptidase_S8_Ser-AS"/>
</dbReference>
<dbReference type="SUPFAM" id="SSF52743">
    <property type="entry name" value="Subtilisin-like"/>
    <property type="match status" value="1"/>
</dbReference>
<dbReference type="Gene3D" id="3.40.50.200">
    <property type="entry name" value="Peptidase S8/S53 domain"/>
    <property type="match status" value="1"/>
</dbReference>
<accession>A0AAJ1BHW1</accession>
<dbReference type="InterPro" id="IPR015500">
    <property type="entry name" value="Peptidase_S8_subtilisin-rel"/>
</dbReference>
<evidence type="ECO:0000313" key="9">
    <source>
        <dbReference type="EMBL" id="MCH4295047.1"/>
    </source>
</evidence>
<keyword evidence="7" id="KW-0732">Signal</keyword>
<dbReference type="PROSITE" id="PS00138">
    <property type="entry name" value="SUBTILASE_SER"/>
    <property type="match status" value="1"/>
</dbReference>
<comment type="similarity">
    <text evidence="1 5">Belongs to the peptidase S8 family.</text>
</comment>
<evidence type="ECO:0000256" key="3">
    <source>
        <dbReference type="ARBA" id="ARBA00022801"/>
    </source>
</evidence>
<dbReference type="EMBL" id="JAKUDL010000004">
    <property type="protein sequence ID" value="MCH4295047.1"/>
    <property type="molecule type" value="Genomic_DNA"/>
</dbReference>
<dbReference type="Proteomes" id="UP001297581">
    <property type="component" value="Unassembled WGS sequence"/>
</dbReference>
<evidence type="ECO:0000256" key="4">
    <source>
        <dbReference type="ARBA" id="ARBA00022825"/>
    </source>
</evidence>
<dbReference type="InterPro" id="IPR051048">
    <property type="entry name" value="Peptidase_S8/S53_subtilisin"/>
</dbReference>
<feature type="active site" description="Charge relay system" evidence="5">
    <location>
        <position position="182"/>
    </location>
</feature>
<dbReference type="Pfam" id="PF00082">
    <property type="entry name" value="Peptidase_S8"/>
    <property type="match status" value="1"/>
</dbReference>
<dbReference type="PROSITE" id="PS51892">
    <property type="entry name" value="SUBTILASE"/>
    <property type="match status" value="1"/>
</dbReference>
<dbReference type="RefSeq" id="WP_240591322.1">
    <property type="nucleotide sequence ID" value="NZ_JAKUDL010000004.1"/>
</dbReference>
<feature type="chain" id="PRO_5042555325" evidence="7">
    <location>
        <begin position="19"/>
        <end position="466"/>
    </location>
</feature>
<feature type="signal peptide" evidence="7">
    <location>
        <begin position="1"/>
        <end position="18"/>
    </location>
</feature>
<evidence type="ECO:0000256" key="5">
    <source>
        <dbReference type="PROSITE-ProRule" id="PRU01240"/>
    </source>
</evidence>
<evidence type="ECO:0000256" key="6">
    <source>
        <dbReference type="SAM" id="MobiDB-lite"/>
    </source>
</evidence>
<keyword evidence="3 5" id="KW-0378">Hydrolase</keyword>
<feature type="active site" description="Charge relay system" evidence="5">
    <location>
        <position position="144"/>
    </location>
</feature>
<dbReference type="PANTHER" id="PTHR43399">
    <property type="entry name" value="SUBTILISIN-RELATED"/>
    <property type="match status" value="1"/>
</dbReference>
<dbReference type="InterPro" id="IPR000209">
    <property type="entry name" value="Peptidase_S8/S53_dom"/>
</dbReference>
<evidence type="ECO:0000256" key="7">
    <source>
        <dbReference type="SAM" id="SignalP"/>
    </source>
</evidence>
<dbReference type="GO" id="GO:0004252">
    <property type="term" value="F:serine-type endopeptidase activity"/>
    <property type="evidence" value="ECO:0007669"/>
    <property type="project" value="UniProtKB-UniRule"/>
</dbReference>
<proteinExistence type="inferred from homology"/>
<keyword evidence="2 5" id="KW-0645">Protease</keyword>
<evidence type="ECO:0000259" key="8">
    <source>
        <dbReference type="Pfam" id="PF00082"/>
    </source>
</evidence>
<name>A0AAJ1BHW1_9GAMM</name>
<dbReference type="InterPro" id="IPR036852">
    <property type="entry name" value="Peptidase_S8/S53_dom_sf"/>
</dbReference>
<evidence type="ECO:0000313" key="10">
    <source>
        <dbReference type="Proteomes" id="UP001297581"/>
    </source>
</evidence>
<dbReference type="AlphaFoldDB" id="A0AAJ1BHW1"/>